<accession>A0A1L8R444</accession>
<name>A0A1L8R444_9ENTE</name>
<reference evidence="1 2" key="1">
    <citation type="submission" date="2014-12" db="EMBL/GenBank/DDBJ databases">
        <title>Draft genome sequences of 29 type strains of Enterococci.</title>
        <authorList>
            <person name="Zhong Z."/>
            <person name="Sun Z."/>
            <person name="Liu W."/>
            <person name="Zhang W."/>
            <person name="Zhang H."/>
        </authorList>
    </citation>
    <scope>NUCLEOTIDE SEQUENCE [LARGE SCALE GENOMIC DNA]</scope>
    <source>
        <strain evidence="1 2">DSM 17029</strain>
    </source>
</reference>
<organism evidence="1 2">
    <name type="scientific">Enterococcus canis</name>
    <dbReference type="NCBI Taxonomy" id="214095"/>
    <lineage>
        <taxon>Bacteria</taxon>
        <taxon>Bacillati</taxon>
        <taxon>Bacillota</taxon>
        <taxon>Bacilli</taxon>
        <taxon>Lactobacillales</taxon>
        <taxon>Enterococcaceae</taxon>
        <taxon>Enterococcus</taxon>
    </lineage>
</organism>
<evidence type="ECO:0000313" key="2">
    <source>
        <dbReference type="Proteomes" id="UP000181884"/>
    </source>
</evidence>
<gene>
    <name evidence="1" type="ORF">RU97_GL002046</name>
</gene>
<comment type="caution">
    <text evidence="1">The sequence shown here is derived from an EMBL/GenBank/DDBJ whole genome shotgun (WGS) entry which is preliminary data.</text>
</comment>
<dbReference type="Proteomes" id="UP000181884">
    <property type="component" value="Unassembled WGS sequence"/>
</dbReference>
<proteinExistence type="predicted"/>
<protein>
    <submittedName>
        <fullName evidence="1">Uncharacterized protein</fullName>
    </submittedName>
</protein>
<sequence length="59" mass="6937">MRTITVNPEAIDDLKEIVELWKQKKTYVGKLTQGLVTEELFKEELKRLKTESEEGKDEK</sequence>
<keyword evidence="2" id="KW-1185">Reference proteome</keyword>
<dbReference type="AlphaFoldDB" id="A0A1L8R444"/>
<dbReference type="EMBL" id="JXKH01000049">
    <property type="protein sequence ID" value="OJG14543.1"/>
    <property type="molecule type" value="Genomic_DNA"/>
</dbReference>
<evidence type="ECO:0000313" key="1">
    <source>
        <dbReference type="EMBL" id="OJG14543.1"/>
    </source>
</evidence>